<keyword evidence="2" id="KW-0723">Serine/threonine-protein kinase</keyword>
<dbReference type="GO" id="GO:0004674">
    <property type="term" value="F:protein serine/threonine kinase activity"/>
    <property type="evidence" value="ECO:0007669"/>
    <property type="project" value="UniProtKB-KW"/>
</dbReference>
<evidence type="ECO:0000256" key="3">
    <source>
        <dbReference type="ARBA" id="ARBA00022679"/>
    </source>
</evidence>
<keyword evidence="5" id="KW-0418">Kinase</keyword>
<feature type="region of interest" description="Disordered" evidence="9">
    <location>
        <begin position="650"/>
        <end position="708"/>
    </location>
</feature>
<evidence type="ECO:0000313" key="11">
    <source>
        <dbReference type="EMBL" id="ERF68741.1"/>
    </source>
</evidence>
<dbReference type="Proteomes" id="UP000019373">
    <property type="component" value="Unassembled WGS sequence"/>
</dbReference>
<evidence type="ECO:0000256" key="7">
    <source>
        <dbReference type="ARBA" id="ARBA00047899"/>
    </source>
</evidence>
<dbReference type="GO" id="GO:0005524">
    <property type="term" value="F:ATP binding"/>
    <property type="evidence" value="ECO:0007669"/>
    <property type="project" value="UniProtKB-KW"/>
</dbReference>
<keyword evidence="3" id="KW-0808">Transferase</keyword>
<dbReference type="SUPFAM" id="SSF56112">
    <property type="entry name" value="Protein kinase-like (PK-like)"/>
    <property type="match status" value="1"/>
</dbReference>
<comment type="catalytic activity">
    <reaction evidence="7">
        <text>L-threonyl-[protein] + ATP = O-phospho-L-threonyl-[protein] + ADP + H(+)</text>
        <dbReference type="Rhea" id="RHEA:46608"/>
        <dbReference type="Rhea" id="RHEA-COMP:11060"/>
        <dbReference type="Rhea" id="RHEA-COMP:11605"/>
        <dbReference type="ChEBI" id="CHEBI:15378"/>
        <dbReference type="ChEBI" id="CHEBI:30013"/>
        <dbReference type="ChEBI" id="CHEBI:30616"/>
        <dbReference type="ChEBI" id="CHEBI:61977"/>
        <dbReference type="ChEBI" id="CHEBI:456216"/>
        <dbReference type="EC" id="2.7.11.1"/>
    </reaction>
</comment>
<feature type="domain" description="Protein kinase" evidence="10">
    <location>
        <begin position="163"/>
        <end position="547"/>
    </location>
</feature>
<name>U1GAN2_ENDPU</name>
<dbReference type="RefSeq" id="XP_007805571.1">
    <property type="nucleotide sequence ID" value="XM_007807380.1"/>
</dbReference>
<evidence type="ECO:0000259" key="10">
    <source>
        <dbReference type="PROSITE" id="PS50011"/>
    </source>
</evidence>
<dbReference type="AlphaFoldDB" id="U1GAN2"/>
<keyword evidence="4" id="KW-0547">Nucleotide-binding</keyword>
<reference evidence="12" key="1">
    <citation type="journal article" date="2014" name="BMC Genomics">
        <title>Genome characteristics reveal the impact of lichenization on lichen-forming fungus Endocarpon pusillum Hedwig (Verrucariales, Ascomycota).</title>
        <authorList>
            <person name="Wang Y.-Y."/>
            <person name="Liu B."/>
            <person name="Zhang X.-Y."/>
            <person name="Zhou Q.-M."/>
            <person name="Zhang T."/>
            <person name="Li H."/>
            <person name="Yu Y.-F."/>
            <person name="Zhang X.-L."/>
            <person name="Hao X.-Y."/>
            <person name="Wang M."/>
            <person name="Wang L."/>
            <person name="Wei J.-C."/>
        </authorList>
    </citation>
    <scope>NUCLEOTIDE SEQUENCE [LARGE SCALE GENOMIC DNA]</scope>
    <source>
        <strain evidence="12">Z07020 / HMAS-L-300199</strain>
    </source>
</reference>
<keyword evidence="6" id="KW-0067">ATP-binding</keyword>
<dbReference type="HOGENOM" id="CLU_357888_0_0_1"/>
<evidence type="ECO:0000256" key="2">
    <source>
        <dbReference type="ARBA" id="ARBA00022527"/>
    </source>
</evidence>
<dbReference type="EMBL" id="KE721494">
    <property type="protein sequence ID" value="ERF68741.1"/>
    <property type="molecule type" value="Genomic_DNA"/>
</dbReference>
<dbReference type="PANTHER" id="PTHR43671">
    <property type="entry name" value="SERINE/THREONINE-PROTEIN KINASE NEK"/>
    <property type="match status" value="1"/>
</dbReference>
<dbReference type="SMART" id="SM00220">
    <property type="entry name" value="S_TKc"/>
    <property type="match status" value="1"/>
</dbReference>
<dbReference type="PROSITE" id="PS50011">
    <property type="entry name" value="PROTEIN_KINASE_DOM"/>
    <property type="match status" value="1"/>
</dbReference>
<protein>
    <recommendedName>
        <fullName evidence="1">non-specific serine/threonine protein kinase</fullName>
        <ecNumber evidence="1">2.7.11.1</ecNumber>
    </recommendedName>
</protein>
<gene>
    <name evidence="11" type="ORF">EPUS_07228</name>
</gene>
<organism evidence="11 12">
    <name type="scientific">Endocarpon pusillum (strain Z07020 / HMAS-L-300199)</name>
    <name type="common">Lichen-forming fungus</name>
    <dbReference type="NCBI Taxonomy" id="1263415"/>
    <lineage>
        <taxon>Eukaryota</taxon>
        <taxon>Fungi</taxon>
        <taxon>Dikarya</taxon>
        <taxon>Ascomycota</taxon>
        <taxon>Pezizomycotina</taxon>
        <taxon>Eurotiomycetes</taxon>
        <taxon>Chaetothyriomycetidae</taxon>
        <taxon>Verrucariales</taxon>
        <taxon>Verrucariaceae</taxon>
        <taxon>Endocarpon</taxon>
    </lineage>
</organism>
<evidence type="ECO:0000256" key="4">
    <source>
        <dbReference type="ARBA" id="ARBA00022741"/>
    </source>
</evidence>
<dbReference type="eggNOG" id="ENOG502T2W4">
    <property type="taxonomic scope" value="Eukaryota"/>
</dbReference>
<dbReference type="EC" id="2.7.11.1" evidence="1"/>
<evidence type="ECO:0000256" key="8">
    <source>
        <dbReference type="ARBA" id="ARBA00048679"/>
    </source>
</evidence>
<dbReference type="PANTHER" id="PTHR43671:SF98">
    <property type="entry name" value="SERINE_THREONINE-PROTEIN KINASE NEK11"/>
    <property type="match status" value="1"/>
</dbReference>
<proteinExistence type="predicted"/>
<dbReference type="OrthoDB" id="5986190at2759"/>
<evidence type="ECO:0000313" key="12">
    <source>
        <dbReference type="Proteomes" id="UP000019373"/>
    </source>
</evidence>
<dbReference type="OMA" id="GEHIMCA"/>
<keyword evidence="12" id="KW-1185">Reference proteome</keyword>
<sequence length="783" mass="89114">MARPASHIQVPEDSMEKAKIRIQNRIKKAKKNQKPGKEFICKDDVKNVWEADDIRAIFPSSSPWTHEELGEIREYYILTISILVLIDWSHTEDFRSVFFDFNGEGGRRTDDRIPYPTSNALAFLGASQQIFYDTQWQFKPFVIKLRKETYHQTVDALARLPFIEDEVILGCGGFGKVHKVKVSRFHLEDVGGYTNQQEKELACKRFEFNQSEENFKKEVDNLQVLKESLSQRSKTVMLHLATIIHGKSFSILFPVAKHHNLEIFLNEGYDRGNGTANEEKVYDFEQVFPRYTGKDRFASVLWEMWKLVDALLWLHEQLTVKDRPGLCCAHMDFKPENILIDEDTNSQVGRWMITDFGISVFKKLNLEDDDAEKEVDPGVRTVGDLGIKLTTPKTQTINAQVKQEGTYQPPEAHRSGSRHVGRKSDMWSFACVLMVVLTFALGGAKLCDEFREERARGQKNDYFYLEKKGVKKGIENDLKPSEITLYLSANKEVETWLYRQAEKHQTEAHWLRQCADLVAQMLRIEPKERLSAKQANAKLRSIYHKVENPLPLPMSEGERAAPSSFTNCTSNLEIGVRIRELDDSPDMSISTEELSKPFPSAPTLTLPRSLEPTTPIPTRLGRMIHSHTSSIESNGVVTLSNVAGIRVDEPRTSNEQDHIHQSPPSLSDRTSEASQDRHSSEIGTPRYYPPFPSPSSRHSSVNWLPRSTSSPSKHIFLYDLSSSREVDLPSTICAKDISGVLVSKKGLFGFVAANSVNLKDSSDTDLDGGEQLLHYEGQRKFRF</sequence>
<dbReference type="InterPro" id="IPR000719">
    <property type="entry name" value="Prot_kinase_dom"/>
</dbReference>
<evidence type="ECO:0000256" key="6">
    <source>
        <dbReference type="ARBA" id="ARBA00022840"/>
    </source>
</evidence>
<feature type="compositionally biased region" description="Basic and acidic residues" evidence="9">
    <location>
        <begin position="650"/>
        <end position="660"/>
    </location>
</feature>
<dbReference type="InterPro" id="IPR011009">
    <property type="entry name" value="Kinase-like_dom_sf"/>
</dbReference>
<dbReference type="InterPro" id="IPR008271">
    <property type="entry name" value="Ser/Thr_kinase_AS"/>
</dbReference>
<dbReference type="Gene3D" id="1.10.510.10">
    <property type="entry name" value="Transferase(Phosphotransferase) domain 1"/>
    <property type="match status" value="1"/>
</dbReference>
<comment type="catalytic activity">
    <reaction evidence="8">
        <text>L-seryl-[protein] + ATP = O-phospho-L-seryl-[protein] + ADP + H(+)</text>
        <dbReference type="Rhea" id="RHEA:17989"/>
        <dbReference type="Rhea" id="RHEA-COMP:9863"/>
        <dbReference type="Rhea" id="RHEA-COMP:11604"/>
        <dbReference type="ChEBI" id="CHEBI:15378"/>
        <dbReference type="ChEBI" id="CHEBI:29999"/>
        <dbReference type="ChEBI" id="CHEBI:30616"/>
        <dbReference type="ChEBI" id="CHEBI:83421"/>
        <dbReference type="ChEBI" id="CHEBI:456216"/>
        <dbReference type="EC" id="2.7.11.1"/>
    </reaction>
</comment>
<dbReference type="Pfam" id="PF00069">
    <property type="entry name" value="Pkinase"/>
    <property type="match status" value="1"/>
</dbReference>
<dbReference type="GeneID" id="19242113"/>
<evidence type="ECO:0000256" key="5">
    <source>
        <dbReference type="ARBA" id="ARBA00022777"/>
    </source>
</evidence>
<dbReference type="PROSITE" id="PS00108">
    <property type="entry name" value="PROTEIN_KINASE_ST"/>
    <property type="match status" value="1"/>
</dbReference>
<feature type="compositionally biased region" description="Basic and acidic residues" evidence="9">
    <location>
        <begin position="669"/>
        <end position="680"/>
    </location>
</feature>
<dbReference type="InterPro" id="IPR050660">
    <property type="entry name" value="NEK_Ser/Thr_kinase"/>
</dbReference>
<feature type="region of interest" description="Disordered" evidence="9">
    <location>
        <begin position="588"/>
        <end position="611"/>
    </location>
</feature>
<evidence type="ECO:0000256" key="9">
    <source>
        <dbReference type="SAM" id="MobiDB-lite"/>
    </source>
</evidence>
<accession>U1GAN2</accession>
<evidence type="ECO:0000256" key="1">
    <source>
        <dbReference type="ARBA" id="ARBA00012513"/>
    </source>
</evidence>